<evidence type="ECO:0000259" key="3">
    <source>
        <dbReference type="Pfam" id="PF00501"/>
    </source>
</evidence>
<dbReference type="EC" id="6.2.1.30" evidence="4"/>
<dbReference type="InterPro" id="IPR051414">
    <property type="entry name" value="Adenylate-forming_Reductase"/>
</dbReference>
<keyword evidence="4" id="KW-0436">Ligase</keyword>
<organism evidence="4 5">
    <name type="scientific">Nocardiopsis mwathae</name>
    <dbReference type="NCBI Taxonomy" id="1472723"/>
    <lineage>
        <taxon>Bacteria</taxon>
        <taxon>Bacillati</taxon>
        <taxon>Actinomycetota</taxon>
        <taxon>Actinomycetes</taxon>
        <taxon>Streptosporangiales</taxon>
        <taxon>Nocardiopsidaceae</taxon>
        <taxon>Nocardiopsis</taxon>
    </lineage>
</organism>
<evidence type="ECO:0000313" key="4">
    <source>
        <dbReference type="EMBL" id="MBB6174731.1"/>
    </source>
</evidence>
<dbReference type="SUPFAM" id="SSF56801">
    <property type="entry name" value="Acetyl-CoA synthetase-like"/>
    <property type="match status" value="1"/>
</dbReference>
<proteinExistence type="predicted"/>
<comment type="caution">
    <text evidence="4">The sequence shown here is derived from an EMBL/GenBank/DDBJ whole genome shotgun (WGS) entry which is preliminary data.</text>
</comment>
<dbReference type="Pfam" id="PF00501">
    <property type="entry name" value="AMP-binding"/>
    <property type="match status" value="1"/>
</dbReference>
<reference evidence="4 5" key="1">
    <citation type="submission" date="2020-08" db="EMBL/GenBank/DDBJ databases">
        <title>Sequencing the genomes of 1000 actinobacteria strains.</title>
        <authorList>
            <person name="Klenk H.-P."/>
        </authorList>
    </citation>
    <scope>NUCLEOTIDE SEQUENCE [LARGE SCALE GENOMIC DNA]</scope>
    <source>
        <strain evidence="4 5">DSM 46659</strain>
    </source>
</reference>
<dbReference type="Proteomes" id="UP000546642">
    <property type="component" value="Unassembled WGS sequence"/>
</dbReference>
<sequence>MGIGAVALDDVLVHARELAAAGGQAPPERVEDVSDLPVTGAADILCASRHAAASDGALLMSSGGTTGRPKPTFVPHHQALARLTEHWNPLGPGRVLLNLFNAGRMWASHYYMLKLAEHSRATVVPFGPLAPDEVAAWSPAFADLGVDAIAGTPTGLADFAEGVLAAGAEIPVTTVIWMAEPWTDSKRDLVCRAFPRAGFWGNYGSVETYVIAVNDPSCDASVLHLLPGQLLEPDPDGALLTRAGDGWTVPVVRYRLGDRVTAADCVCGRPDGLRVLGRADDTVKFRGATFGIGEVLAAVRSLPGVDDAQLALTASDGSRRSTRRLTVRFVGEAGADGVTDHLLHVFDRFRVVAARHPDAVSALRVDRLDRVDRTTKVPPAVWS</sequence>
<keyword evidence="2" id="KW-0597">Phosphoprotein</keyword>
<dbReference type="PANTHER" id="PTHR43439">
    <property type="entry name" value="PHENYLACETATE-COENZYME A LIGASE"/>
    <property type="match status" value="1"/>
</dbReference>
<dbReference type="InterPro" id="IPR000873">
    <property type="entry name" value="AMP-dep_synth/lig_dom"/>
</dbReference>
<evidence type="ECO:0000256" key="2">
    <source>
        <dbReference type="ARBA" id="ARBA00022553"/>
    </source>
</evidence>
<dbReference type="EMBL" id="JACHDS010000001">
    <property type="protein sequence ID" value="MBB6174731.1"/>
    <property type="molecule type" value="Genomic_DNA"/>
</dbReference>
<protein>
    <submittedName>
        <fullName evidence="4">Phenylacetate-CoA ligase</fullName>
        <ecNumber evidence="4">6.2.1.30</ecNumber>
    </submittedName>
</protein>
<dbReference type="AlphaFoldDB" id="A0A7W9YPA1"/>
<evidence type="ECO:0000256" key="1">
    <source>
        <dbReference type="ARBA" id="ARBA00022450"/>
    </source>
</evidence>
<dbReference type="GO" id="GO:0047475">
    <property type="term" value="F:phenylacetate-CoA ligase activity"/>
    <property type="evidence" value="ECO:0007669"/>
    <property type="project" value="UniProtKB-EC"/>
</dbReference>
<dbReference type="RefSeq" id="WP_184078948.1">
    <property type="nucleotide sequence ID" value="NZ_JACHDS010000001.1"/>
</dbReference>
<gene>
    <name evidence="4" type="ORF">HNR23_004791</name>
</gene>
<evidence type="ECO:0000313" key="5">
    <source>
        <dbReference type="Proteomes" id="UP000546642"/>
    </source>
</evidence>
<name>A0A7W9YPA1_9ACTN</name>
<accession>A0A7W9YPA1</accession>
<dbReference type="Gene3D" id="3.40.50.12780">
    <property type="entry name" value="N-terminal domain of ligase-like"/>
    <property type="match status" value="1"/>
</dbReference>
<feature type="domain" description="AMP-dependent synthetase/ligase" evidence="3">
    <location>
        <begin position="46"/>
        <end position="223"/>
    </location>
</feature>
<keyword evidence="5" id="KW-1185">Reference proteome</keyword>
<dbReference type="PANTHER" id="PTHR43439:SF2">
    <property type="entry name" value="ENZYME, PUTATIVE (JCVI)-RELATED"/>
    <property type="match status" value="1"/>
</dbReference>
<dbReference type="InterPro" id="IPR042099">
    <property type="entry name" value="ANL_N_sf"/>
</dbReference>
<keyword evidence="1" id="KW-0596">Phosphopantetheine</keyword>